<dbReference type="GO" id="GO:0004519">
    <property type="term" value="F:endonuclease activity"/>
    <property type="evidence" value="ECO:0007669"/>
    <property type="project" value="UniProtKB-KW"/>
</dbReference>
<dbReference type="EMBL" id="QKZR01000001">
    <property type="protein sequence ID" value="PZX43115.1"/>
    <property type="molecule type" value="Genomic_DNA"/>
</dbReference>
<evidence type="ECO:0000313" key="2">
    <source>
        <dbReference type="Proteomes" id="UP000248584"/>
    </source>
</evidence>
<dbReference type="Gene3D" id="3.30.2170.10">
    <property type="entry name" value="archaeoglobus fulgidus dsm 4304 superfamily"/>
    <property type="match status" value="1"/>
</dbReference>
<keyword evidence="2" id="KW-1185">Reference proteome</keyword>
<name>A0ABX5PZD4_9FLAO</name>
<comment type="caution">
    <text evidence="1">The sequence shown here is derived from an EMBL/GenBank/DDBJ whole genome shotgun (WGS) entry which is preliminary data.</text>
</comment>
<keyword evidence="1" id="KW-0378">Hydrolase</keyword>
<keyword evidence="1" id="KW-0540">Nuclease</keyword>
<evidence type="ECO:0000313" key="1">
    <source>
        <dbReference type="EMBL" id="PZX43115.1"/>
    </source>
</evidence>
<keyword evidence="1" id="KW-0255">Endonuclease</keyword>
<accession>A0ABX5PZD4</accession>
<reference evidence="1 2" key="1">
    <citation type="submission" date="2018-06" db="EMBL/GenBank/DDBJ databases">
        <title>Genomic Encyclopedia of Archaeal and Bacterial Type Strains, Phase II (KMG-II): from individual species to whole genera.</title>
        <authorList>
            <person name="Goeker M."/>
        </authorList>
    </citation>
    <scope>NUCLEOTIDE SEQUENCE [LARGE SCALE GENOMIC DNA]</scope>
    <source>
        <strain evidence="1 2">DSM 17205</strain>
    </source>
</reference>
<organism evidence="1 2">
    <name type="scientific">Nonlabens dokdonensis</name>
    <dbReference type="NCBI Taxonomy" id="328515"/>
    <lineage>
        <taxon>Bacteria</taxon>
        <taxon>Pseudomonadati</taxon>
        <taxon>Bacteroidota</taxon>
        <taxon>Flavobacteriia</taxon>
        <taxon>Flavobacteriales</taxon>
        <taxon>Flavobacteriaceae</taxon>
        <taxon>Nonlabens</taxon>
    </lineage>
</organism>
<dbReference type="InterPro" id="IPR007581">
    <property type="entry name" value="Endonuclease-V"/>
</dbReference>
<dbReference type="RefSeq" id="WP_015360914.1">
    <property type="nucleotide sequence ID" value="NZ_QKZR01000001.1"/>
</dbReference>
<sequence length="166" mass="19125">MILAFDTFYFNDKARTIAIQFDDWEDEEETLVHEELYTGIQEYVPGAFYKRELPCILDLLKKINLQDCEAIIIDGFVILDDQDKLGLGGYLYESLDKQIPLIGVGKNNFVPIKHNKRLVYRGESKKPLYITALGIDLDVAADFIHKMHGDYRMPDLLKKADSLGRH</sequence>
<gene>
    <name evidence="1" type="ORF">LX97_00114</name>
</gene>
<dbReference type="Pfam" id="PF04493">
    <property type="entry name" value="Endonuclease_5"/>
    <property type="match status" value="1"/>
</dbReference>
<protein>
    <submittedName>
        <fullName evidence="1">Endonuclease V</fullName>
    </submittedName>
</protein>
<dbReference type="Proteomes" id="UP000248584">
    <property type="component" value="Unassembled WGS sequence"/>
</dbReference>
<proteinExistence type="predicted"/>